<dbReference type="AlphaFoldDB" id="A0A934IJI9"/>
<evidence type="ECO:0000259" key="1">
    <source>
        <dbReference type="Pfam" id="PF18604"/>
    </source>
</evidence>
<reference evidence="2" key="1">
    <citation type="submission" date="2020-12" db="EMBL/GenBank/DDBJ databases">
        <title>Bacterial taxonomy.</title>
        <authorList>
            <person name="Pan X."/>
        </authorList>
    </citation>
    <scope>NUCLEOTIDE SEQUENCE</scope>
    <source>
        <strain evidence="2">KCTC 52957</strain>
    </source>
</reference>
<name>A0A934IJI9_9RHOB</name>
<dbReference type="EMBL" id="JAEKPD010000013">
    <property type="protein sequence ID" value="MBJ3763715.1"/>
    <property type="molecule type" value="Genomic_DNA"/>
</dbReference>
<gene>
    <name evidence="2" type="ORF">ILP92_13235</name>
</gene>
<dbReference type="RefSeq" id="WP_198916886.1">
    <property type="nucleotide sequence ID" value="NZ_JAEKPD010000013.1"/>
</dbReference>
<keyword evidence="3" id="KW-1185">Reference proteome</keyword>
<dbReference type="SUPFAM" id="SSF56059">
    <property type="entry name" value="Glutathione synthetase ATP-binding domain-like"/>
    <property type="match status" value="1"/>
</dbReference>
<dbReference type="Pfam" id="PF18604">
    <property type="entry name" value="PreAtp-grasp"/>
    <property type="match status" value="1"/>
</dbReference>
<evidence type="ECO:0000313" key="2">
    <source>
        <dbReference type="EMBL" id="MBJ3763715.1"/>
    </source>
</evidence>
<evidence type="ECO:0000313" key="3">
    <source>
        <dbReference type="Proteomes" id="UP000642488"/>
    </source>
</evidence>
<proteinExistence type="predicted"/>
<accession>A0A934IJI9</accession>
<protein>
    <recommendedName>
        <fullName evidence="1">Pre ATP-grasp domain-containing protein</fullName>
    </recommendedName>
</protein>
<comment type="caution">
    <text evidence="2">The sequence shown here is derived from an EMBL/GenBank/DDBJ whole genome shotgun (WGS) entry which is preliminary data.</text>
</comment>
<dbReference type="InterPro" id="IPR040754">
    <property type="entry name" value="PreAtp-grasp"/>
</dbReference>
<organism evidence="2 3">
    <name type="scientific">Palleronia pontilimi</name>
    <dbReference type="NCBI Taxonomy" id="1964209"/>
    <lineage>
        <taxon>Bacteria</taxon>
        <taxon>Pseudomonadati</taxon>
        <taxon>Pseudomonadota</taxon>
        <taxon>Alphaproteobacteria</taxon>
        <taxon>Rhodobacterales</taxon>
        <taxon>Roseobacteraceae</taxon>
        <taxon>Palleronia</taxon>
    </lineage>
</organism>
<dbReference type="Proteomes" id="UP000642488">
    <property type="component" value="Unassembled WGS sequence"/>
</dbReference>
<sequence length="466" mass="49344">MNEAAPPDRDVAQVVAALLAQEPAFRTEAQFGPHVHQGAGPGPSLLIGDQSMMELHSGLTPSILDHRMALLARPGDVVVVRRRSAAFEHYVGDILGLESVTFLAPPAPSPAPVAKLCHTLPELFEPLRTLLRDRDSLTIRSYLTNGHDWRLAQILGDATQCPVFVHGPAPRIARRCNNKLWFWRQTRRVLGARTVPASFHAFGPAAAAAQVARIAASGEDVVIKVPSSAGGCGNLRLPAALLGGMDLARIRALILARLRATGWGGTYPILVGVWETGVTQSPSAQVFIPLPSDGPPEVRHLFQQQVAGLEGEFVGAVPAHLPGAIRDKMVAEAGELSRLLQGLGYFGWCSFDAILLADGTLHWIECNGRWSGVSIPLAAAANVTGQPPRGIAIAQDGLDRPLLRTGALLGALDDLLLRKGASDSGLILLSPPEAEPPATFCAVAIAASQAGADRILAEARRRLAIA</sequence>
<feature type="domain" description="Pre ATP-grasp" evidence="1">
    <location>
        <begin position="66"/>
        <end position="156"/>
    </location>
</feature>